<comment type="catalytic activity">
    <reaction evidence="3">
        <text>a 5'-end (N(2),N(7)-dimethyl 5'-triphosphoguanosine)-ribonucleoside in snoRNA + S-adenosyl-L-methionine = a 5'-end (N(2),N(2),N(7)-trimethyl 5'-triphosphoguanosine)-ribonucleoside in snoRNA + S-adenosyl-L-homocysteine + H(+)</text>
        <dbReference type="Rhea" id="RHEA:78507"/>
        <dbReference type="Rhea" id="RHEA-COMP:19088"/>
        <dbReference type="Rhea" id="RHEA-COMP:19090"/>
        <dbReference type="ChEBI" id="CHEBI:15378"/>
        <dbReference type="ChEBI" id="CHEBI:57856"/>
        <dbReference type="ChEBI" id="CHEBI:59789"/>
        <dbReference type="ChEBI" id="CHEBI:167623"/>
        <dbReference type="ChEBI" id="CHEBI:172880"/>
    </reaction>
    <physiologicalReaction direction="left-to-right" evidence="3">
        <dbReference type="Rhea" id="RHEA:78508"/>
    </physiologicalReaction>
</comment>
<dbReference type="EMBL" id="UFAJ01000368">
    <property type="protein sequence ID" value="SSD60493.1"/>
    <property type="molecule type" value="Genomic_DNA"/>
</dbReference>
<dbReference type="Proteomes" id="UP000262825">
    <property type="component" value="Unassembled WGS sequence"/>
</dbReference>
<evidence type="ECO:0000256" key="3">
    <source>
        <dbReference type="ARBA" id="ARBA00047418"/>
    </source>
</evidence>
<dbReference type="Pfam" id="PF09445">
    <property type="entry name" value="Methyltransf_15"/>
    <property type="match status" value="1"/>
</dbReference>
<comment type="catalytic activity">
    <reaction evidence="5">
        <text>a 5'-end (N(2),N(7)-dimethyl 5'-triphosphoguanosine)-ribonucleoside in snRNA + S-adenosyl-L-methionine = a 5'-end (N(2),N(2),N(7)-trimethyl 5'-triphosphoguanosine)-ribonucleoside in snRNA + S-adenosyl-L-homocysteine + H(+)</text>
        <dbReference type="Rhea" id="RHEA:78479"/>
        <dbReference type="Rhea" id="RHEA-COMP:19087"/>
        <dbReference type="Rhea" id="RHEA-COMP:19089"/>
        <dbReference type="ChEBI" id="CHEBI:15378"/>
        <dbReference type="ChEBI" id="CHEBI:57856"/>
        <dbReference type="ChEBI" id="CHEBI:59789"/>
        <dbReference type="ChEBI" id="CHEBI:167623"/>
        <dbReference type="ChEBI" id="CHEBI:172880"/>
    </reaction>
    <physiologicalReaction direction="left-to-right" evidence="5">
        <dbReference type="Rhea" id="RHEA:78480"/>
    </physiologicalReaction>
</comment>
<dbReference type="OrthoDB" id="3972642at2759"/>
<evidence type="ECO:0000256" key="7">
    <source>
        <dbReference type="ARBA" id="ARBA00049790"/>
    </source>
</evidence>
<evidence type="ECO:0000313" key="9">
    <source>
        <dbReference type="Proteomes" id="UP000262825"/>
    </source>
</evidence>
<comment type="similarity">
    <text evidence="2">Belongs to the methyltransferase superfamily. Trimethylguanosine synthase family.</text>
</comment>
<dbReference type="PANTHER" id="PTHR14741:SF32">
    <property type="entry name" value="TRIMETHYLGUANOSINE SYNTHASE"/>
    <property type="match status" value="1"/>
</dbReference>
<proteinExistence type="inferred from homology"/>
<dbReference type="InterPro" id="IPR019012">
    <property type="entry name" value="RNA_cap_Gua-N2-MeTrfase"/>
</dbReference>
<dbReference type="GO" id="GO:0071164">
    <property type="term" value="F:RNA cap trimethylguanosine synthase activity"/>
    <property type="evidence" value="ECO:0007669"/>
    <property type="project" value="TreeGrafter"/>
</dbReference>
<dbReference type="Gene3D" id="3.40.50.150">
    <property type="entry name" value="Vaccinia Virus protein VP39"/>
    <property type="match status" value="1"/>
</dbReference>
<protein>
    <recommendedName>
        <fullName evidence="1">Trimethylguanosine synthase</fullName>
    </recommendedName>
    <alternativeName>
        <fullName evidence="7">Cap-specific guanine-N(2) methyltransferase</fullName>
    </alternativeName>
</protein>
<evidence type="ECO:0000256" key="2">
    <source>
        <dbReference type="ARBA" id="ARBA00025783"/>
    </source>
</evidence>
<name>A0A376B742_9ASCO</name>
<dbReference type="VEuPathDB" id="FungiDB:SCODWIG_02254"/>
<comment type="catalytic activity">
    <reaction evidence="6">
        <text>a 5'-end (N(7)-methyl 5'-triphosphoguanosine)-ribonucleoside in snRNA + S-adenosyl-L-methionine = a 5'-end (N(2),N(7)-dimethyl 5'-triphosphoguanosine)-ribonucleoside in snRNA + S-adenosyl-L-homocysteine + H(+)</text>
        <dbReference type="Rhea" id="RHEA:78471"/>
        <dbReference type="Rhea" id="RHEA-COMP:19085"/>
        <dbReference type="Rhea" id="RHEA-COMP:19087"/>
        <dbReference type="ChEBI" id="CHEBI:15378"/>
        <dbReference type="ChEBI" id="CHEBI:57856"/>
        <dbReference type="ChEBI" id="CHEBI:59789"/>
        <dbReference type="ChEBI" id="CHEBI:156461"/>
        <dbReference type="ChEBI" id="CHEBI:172880"/>
    </reaction>
    <physiologicalReaction direction="left-to-right" evidence="6">
        <dbReference type="Rhea" id="RHEA:78472"/>
    </physiologicalReaction>
</comment>
<comment type="catalytic activity">
    <reaction evidence="4">
        <text>a 5'-end (N(7)-methyl 5'-triphosphoguanosine)-ribonucleoside in snoRNA + S-adenosyl-L-methionine = a 5'-end (N(2),N(7)-dimethyl 5'-triphosphoguanosine)-ribonucleoside in snoRNA + S-adenosyl-L-homocysteine + H(+)</text>
        <dbReference type="Rhea" id="RHEA:78475"/>
        <dbReference type="Rhea" id="RHEA-COMP:19086"/>
        <dbReference type="Rhea" id="RHEA-COMP:19088"/>
        <dbReference type="ChEBI" id="CHEBI:15378"/>
        <dbReference type="ChEBI" id="CHEBI:57856"/>
        <dbReference type="ChEBI" id="CHEBI:59789"/>
        <dbReference type="ChEBI" id="CHEBI:156461"/>
        <dbReference type="ChEBI" id="CHEBI:172880"/>
    </reaction>
    <physiologicalReaction direction="left-to-right" evidence="4">
        <dbReference type="Rhea" id="RHEA:78476"/>
    </physiologicalReaction>
</comment>
<dbReference type="PANTHER" id="PTHR14741">
    <property type="entry name" value="S-ADENOSYLMETHIONINE-DEPENDENT METHYLTRANSFERASE RELATED"/>
    <property type="match status" value="1"/>
</dbReference>
<accession>A0A376B742</accession>
<keyword evidence="9" id="KW-1185">Reference proteome</keyword>
<evidence type="ECO:0000256" key="5">
    <source>
        <dbReference type="ARBA" id="ARBA00048763"/>
    </source>
</evidence>
<gene>
    <name evidence="8" type="ORF">SCODWIG_02254</name>
</gene>
<organism evidence="8 9">
    <name type="scientific">Saccharomycodes ludwigii</name>
    <dbReference type="NCBI Taxonomy" id="36035"/>
    <lineage>
        <taxon>Eukaryota</taxon>
        <taxon>Fungi</taxon>
        <taxon>Dikarya</taxon>
        <taxon>Ascomycota</taxon>
        <taxon>Saccharomycotina</taxon>
        <taxon>Saccharomycetes</taxon>
        <taxon>Saccharomycodales</taxon>
        <taxon>Saccharomycodaceae</taxon>
        <taxon>Saccharomycodes</taxon>
    </lineage>
</organism>
<dbReference type="InterPro" id="IPR029063">
    <property type="entry name" value="SAM-dependent_MTases_sf"/>
</dbReference>
<evidence type="ECO:0000256" key="6">
    <source>
        <dbReference type="ARBA" id="ARBA00049075"/>
    </source>
</evidence>
<dbReference type="GO" id="GO:0005634">
    <property type="term" value="C:nucleus"/>
    <property type="evidence" value="ECO:0007669"/>
    <property type="project" value="TreeGrafter"/>
</dbReference>
<reference evidence="9" key="1">
    <citation type="submission" date="2018-06" db="EMBL/GenBank/DDBJ databases">
        <authorList>
            <person name="Guldener U."/>
        </authorList>
    </citation>
    <scope>NUCLEOTIDE SEQUENCE [LARGE SCALE GENOMIC DNA]</scope>
    <source>
        <strain evidence="9">UTAD17</strain>
    </source>
</reference>
<evidence type="ECO:0000256" key="4">
    <source>
        <dbReference type="ARBA" id="ARBA00048740"/>
    </source>
</evidence>
<dbReference type="AlphaFoldDB" id="A0A376B742"/>
<sequence length="299" mass="34596">MNHFELKDFLSKLIIFDENELLDIINLLQYNFDPESLKITDKKIKSRFNNTETGISNSKSLSKQDARIYKYYLNRYTIFSKLQTNKSCCLYMTDELWYSVTPEDISLFIADYIYSCLLNSKKDLNKTIIIDCCCGGGGNTIQFAKKFPNCIGVDNNIEHLYCTYKNSELYNVQDRVLLKYGDWFKKEDDLLNLLNQTGNCVGCVFSSPPWGGPEYLLSEYYDLEKNLNGFGGGLTNILMSFKKFSKNIVLFLPKNSNLVQLSEITEKVFDKDTRCRIIYVKSNGYLKGLLCMWGEDIVF</sequence>
<evidence type="ECO:0000256" key="1">
    <source>
        <dbReference type="ARBA" id="ARBA00018517"/>
    </source>
</evidence>
<evidence type="ECO:0000313" key="8">
    <source>
        <dbReference type="EMBL" id="SSD60493.1"/>
    </source>
</evidence>
<dbReference type="SUPFAM" id="SSF53335">
    <property type="entry name" value="S-adenosyl-L-methionine-dependent methyltransferases"/>
    <property type="match status" value="1"/>
</dbReference>